<dbReference type="InterPro" id="IPR016477">
    <property type="entry name" value="Fructo-/Ketosamine-3-kinase"/>
</dbReference>
<protein>
    <recommendedName>
        <fullName evidence="1">protein-ribulosamine 3-kinase</fullName>
        <ecNumber evidence="1">2.7.1.172</ecNumber>
    </recommendedName>
</protein>
<dbReference type="EMBL" id="JAZGSY010000128">
    <property type="protein sequence ID" value="KAL1840085.1"/>
    <property type="molecule type" value="Genomic_DNA"/>
</dbReference>
<dbReference type="PANTHER" id="PTHR12149:SF8">
    <property type="entry name" value="PROTEIN-RIBULOSAMINE 3-KINASE"/>
    <property type="match status" value="1"/>
</dbReference>
<dbReference type="Pfam" id="PF03881">
    <property type="entry name" value="Fructosamin_kin"/>
    <property type="match status" value="1"/>
</dbReference>
<dbReference type="EC" id="2.7.1.172" evidence="1"/>
<comment type="catalytic activity">
    <reaction evidence="2">
        <text>N(6)-D-ribulosyl-L-lysyl-[protein] + ATP = N(6)-(3-O-phospho-D-ribulosyl)-L-lysyl-[protein] + ADP + H(+)</text>
        <dbReference type="Rhea" id="RHEA:48432"/>
        <dbReference type="Rhea" id="RHEA-COMP:12103"/>
        <dbReference type="Rhea" id="RHEA-COMP:12104"/>
        <dbReference type="ChEBI" id="CHEBI:15378"/>
        <dbReference type="ChEBI" id="CHEBI:30616"/>
        <dbReference type="ChEBI" id="CHEBI:90418"/>
        <dbReference type="ChEBI" id="CHEBI:90420"/>
        <dbReference type="ChEBI" id="CHEBI:456216"/>
        <dbReference type="EC" id="2.7.1.172"/>
    </reaction>
    <physiologicalReaction direction="left-to-right" evidence="2">
        <dbReference type="Rhea" id="RHEA:48433"/>
    </physiologicalReaction>
</comment>
<dbReference type="SUPFAM" id="SSF56112">
    <property type="entry name" value="Protein kinase-like (PK-like)"/>
    <property type="match status" value="1"/>
</dbReference>
<dbReference type="Proteomes" id="UP001583172">
    <property type="component" value="Unassembled WGS sequence"/>
</dbReference>
<evidence type="ECO:0000256" key="2">
    <source>
        <dbReference type="ARBA" id="ARBA00048655"/>
    </source>
</evidence>
<evidence type="ECO:0000313" key="4">
    <source>
        <dbReference type="Proteomes" id="UP001583172"/>
    </source>
</evidence>
<dbReference type="PANTHER" id="PTHR12149">
    <property type="entry name" value="FRUCTOSAMINE 3 KINASE-RELATED PROTEIN"/>
    <property type="match status" value="1"/>
</dbReference>
<sequence>MATDDRDVDSNQKLDENLLAALPEGGKVVSVKPSGQSDYCATYRIQVSLPGGTSQVFFAKEGTGAEGLGCIESAWSSEQATYSFIPEHVPRPIAKGTYKSNPDKHFFLAQFVDMIEDEIPRPEAYMGALAALHSRSMGKSPGGKFGFDVNTRFGNLEQDNAWTDSWEEFWTRQMSDYLAREAAIHSADPPHEELERLKPLFLEKVLPRYLRPLESDGRSVTPCLIHADLWPGNVKYMSDGDTVCVYDACCMWAHNEADLGVIRNPRYPLGKSYLKEYWKRVPISEPEEDADSRMIMYMMRSQILLSILYPRDLKLRDIFVANMRLLVERVEAEEAEKKGGTGKRMAAPQVRL</sequence>
<organism evidence="3 4">
    <name type="scientific">Humicola insolens</name>
    <name type="common">Soft-rot fungus</name>
    <dbReference type="NCBI Taxonomy" id="85995"/>
    <lineage>
        <taxon>Eukaryota</taxon>
        <taxon>Fungi</taxon>
        <taxon>Dikarya</taxon>
        <taxon>Ascomycota</taxon>
        <taxon>Pezizomycotina</taxon>
        <taxon>Sordariomycetes</taxon>
        <taxon>Sordariomycetidae</taxon>
        <taxon>Sordariales</taxon>
        <taxon>Chaetomiaceae</taxon>
        <taxon>Mycothermus</taxon>
    </lineage>
</organism>
<reference evidence="3 4" key="1">
    <citation type="journal article" date="2024" name="Commun. Biol.">
        <title>Comparative genomic analysis of thermophilic fungi reveals convergent evolutionary adaptations and gene losses.</title>
        <authorList>
            <person name="Steindorff A.S."/>
            <person name="Aguilar-Pontes M.V."/>
            <person name="Robinson A.J."/>
            <person name="Andreopoulos B."/>
            <person name="LaButti K."/>
            <person name="Kuo A."/>
            <person name="Mondo S."/>
            <person name="Riley R."/>
            <person name="Otillar R."/>
            <person name="Haridas S."/>
            <person name="Lipzen A."/>
            <person name="Grimwood J."/>
            <person name="Schmutz J."/>
            <person name="Clum A."/>
            <person name="Reid I.D."/>
            <person name="Moisan M.C."/>
            <person name="Butler G."/>
            <person name="Nguyen T.T.M."/>
            <person name="Dewar K."/>
            <person name="Conant G."/>
            <person name="Drula E."/>
            <person name="Henrissat B."/>
            <person name="Hansel C."/>
            <person name="Singer S."/>
            <person name="Hutchinson M.I."/>
            <person name="de Vries R.P."/>
            <person name="Natvig D.O."/>
            <person name="Powell A.J."/>
            <person name="Tsang A."/>
            <person name="Grigoriev I.V."/>
        </authorList>
    </citation>
    <scope>NUCLEOTIDE SEQUENCE [LARGE SCALE GENOMIC DNA]</scope>
    <source>
        <strain evidence="3 4">CBS 620.91</strain>
    </source>
</reference>
<evidence type="ECO:0000313" key="3">
    <source>
        <dbReference type="EMBL" id="KAL1840085.1"/>
    </source>
</evidence>
<comment type="caution">
    <text evidence="3">The sequence shown here is derived from an EMBL/GenBank/DDBJ whole genome shotgun (WGS) entry which is preliminary data.</text>
</comment>
<accession>A0ABR3VEN9</accession>
<evidence type="ECO:0000256" key="1">
    <source>
        <dbReference type="ARBA" id="ARBA00011961"/>
    </source>
</evidence>
<proteinExistence type="predicted"/>
<gene>
    <name evidence="3" type="ORF">VTJ49DRAFT_820</name>
</gene>
<keyword evidence="4" id="KW-1185">Reference proteome</keyword>
<dbReference type="Gene3D" id="3.90.1200.10">
    <property type="match status" value="1"/>
</dbReference>
<dbReference type="InterPro" id="IPR011009">
    <property type="entry name" value="Kinase-like_dom_sf"/>
</dbReference>
<name>A0ABR3VEN9_HUMIN</name>